<feature type="transmembrane region" description="Helical" evidence="6">
    <location>
        <begin position="183"/>
        <end position="203"/>
    </location>
</feature>
<evidence type="ECO:0000313" key="8">
    <source>
        <dbReference type="EMBL" id="KAG6707563.1"/>
    </source>
</evidence>
<evidence type="ECO:0000256" key="5">
    <source>
        <dbReference type="ARBA" id="ARBA00023136"/>
    </source>
</evidence>
<organism evidence="8 9">
    <name type="scientific">Carya illinoinensis</name>
    <name type="common">Pecan</name>
    <dbReference type="NCBI Taxonomy" id="32201"/>
    <lineage>
        <taxon>Eukaryota</taxon>
        <taxon>Viridiplantae</taxon>
        <taxon>Streptophyta</taxon>
        <taxon>Embryophyta</taxon>
        <taxon>Tracheophyta</taxon>
        <taxon>Spermatophyta</taxon>
        <taxon>Magnoliopsida</taxon>
        <taxon>eudicotyledons</taxon>
        <taxon>Gunneridae</taxon>
        <taxon>Pentapetalae</taxon>
        <taxon>rosids</taxon>
        <taxon>fabids</taxon>
        <taxon>Fagales</taxon>
        <taxon>Juglandaceae</taxon>
        <taxon>Carya</taxon>
    </lineage>
</organism>
<feature type="transmembrane region" description="Helical" evidence="6">
    <location>
        <begin position="306"/>
        <end position="325"/>
    </location>
</feature>
<accession>A0A922EPI7</accession>
<feature type="transmembrane region" description="Helical" evidence="6">
    <location>
        <begin position="108"/>
        <end position="126"/>
    </location>
</feature>
<feature type="domain" description="EamA" evidence="7">
    <location>
        <begin position="185"/>
        <end position="321"/>
    </location>
</feature>
<dbReference type="GO" id="GO:0016020">
    <property type="term" value="C:membrane"/>
    <property type="evidence" value="ECO:0007669"/>
    <property type="project" value="UniProtKB-SubCell"/>
</dbReference>
<evidence type="ECO:0000256" key="4">
    <source>
        <dbReference type="ARBA" id="ARBA00022989"/>
    </source>
</evidence>
<feature type="transmembrane region" description="Helical" evidence="6">
    <location>
        <begin position="44"/>
        <end position="63"/>
    </location>
</feature>
<name>A0A922EPI7_CARIL</name>
<evidence type="ECO:0000256" key="2">
    <source>
        <dbReference type="ARBA" id="ARBA00007635"/>
    </source>
</evidence>
<feature type="transmembrane region" description="Helical" evidence="6">
    <location>
        <begin position="215"/>
        <end position="234"/>
    </location>
</feature>
<feature type="transmembrane region" description="Helical" evidence="6">
    <location>
        <begin position="75"/>
        <end position="96"/>
    </location>
</feature>
<reference evidence="8" key="1">
    <citation type="submission" date="2021-01" db="EMBL/GenBank/DDBJ databases">
        <authorList>
            <person name="Lovell J.T."/>
            <person name="Bentley N."/>
            <person name="Bhattarai G."/>
            <person name="Jenkins J.W."/>
            <person name="Sreedasyam A."/>
            <person name="Alarcon Y."/>
            <person name="Bock C."/>
            <person name="Boston L."/>
            <person name="Carlson J."/>
            <person name="Cervantes K."/>
            <person name="Clermont K."/>
            <person name="Krom N."/>
            <person name="Kubenka K."/>
            <person name="Mamidi S."/>
            <person name="Mattison C."/>
            <person name="Monteros M."/>
            <person name="Pisani C."/>
            <person name="Plott C."/>
            <person name="Rajasekar S."/>
            <person name="Rhein H.S."/>
            <person name="Rohla C."/>
            <person name="Song M."/>
            <person name="Hilaire R.S."/>
            <person name="Shu S."/>
            <person name="Wells L."/>
            <person name="Wang X."/>
            <person name="Webber J."/>
            <person name="Heerema R.J."/>
            <person name="Klein P."/>
            <person name="Conner P."/>
            <person name="Grauke L."/>
            <person name="Grimwood J."/>
            <person name="Schmutz J."/>
            <person name="Randall J.J."/>
        </authorList>
    </citation>
    <scope>NUCLEOTIDE SEQUENCE</scope>
    <source>
        <tissue evidence="8">Leaf</tissue>
    </source>
</reference>
<evidence type="ECO:0000256" key="1">
    <source>
        <dbReference type="ARBA" id="ARBA00004141"/>
    </source>
</evidence>
<comment type="similarity">
    <text evidence="2 6">Belongs to the drug/metabolite transporter (DMT) superfamily. Plant drug/metabolite exporter (P-DME) (TC 2.A.7.4) family.</text>
</comment>
<dbReference type="InterPro" id="IPR000620">
    <property type="entry name" value="EamA_dom"/>
</dbReference>
<keyword evidence="5 6" id="KW-0472">Membrane</keyword>
<dbReference type="PANTHER" id="PTHR31218">
    <property type="entry name" value="WAT1-RELATED PROTEIN"/>
    <property type="match status" value="1"/>
</dbReference>
<dbReference type="Proteomes" id="UP000811246">
    <property type="component" value="Chromosome 6"/>
</dbReference>
<keyword evidence="4 6" id="KW-1133">Transmembrane helix</keyword>
<feature type="domain" description="EamA" evidence="7">
    <location>
        <begin position="18"/>
        <end position="154"/>
    </location>
</feature>
<dbReference type="InterPro" id="IPR030184">
    <property type="entry name" value="WAT1-related"/>
</dbReference>
<evidence type="ECO:0000256" key="3">
    <source>
        <dbReference type="ARBA" id="ARBA00022692"/>
    </source>
</evidence>
<proteinExistence type="inferred from homology"/>
<comment type="caution">
    <text evidence="8">The sequence shown here is derived from an EMBL/GenBank/DDBJ whole genome shotgun (WGS) entry which is preliminary data.</text>
</comment>
<evidence type="ECO:0000313" key="9">
    <source>
        <dbReference type="Proteomes" id="UP000811246"/>
    </source>
</evidence>
<evidence type="ECO:0000256" key="6">
    <source>
        <dbReference type="RuleBase" id="RU363077"/>
    </source>
</evidence>
<feature type="transmembrane region" description="Helical" evidence="6">
    <location>
        <begin position="7"/>
        <end position="24"/>
    </location>
</feature>
<dbReference type="GO" id="GO:0022857">
    <property type="term" value="F:transmembrane transporter activity"/>
    <property type="evidence" value="ECO:0007669"/>
    <property type="project" value="InterPro"/>
</dbReference>
<evidence type="ECO:0000259" key="7">
    <source>
        <dbReference type="Pfam" id="PF00892"/>
    </source>
</evidence>
<sequence length="356" mass="39821">MERVKKWFAGSKVGAAMIMVQLFVTGMQLLMRAMLGEGTFVFKYIAYRSAVAAICVAPLAFYFERGSPKKFKWSVWFWLFLNALVGITMCMGLYAYGLRDTTATYGTTFFNLVPISAFLFSILAGIEKLGLNTRPGRLKAMGAIFCVAGVLIASLCDGKAFHIRYLSPHSRWAHHAKSSKDHWVRGNLLLTGFCLSMGAWFVVQVKLLKVFPFKYCAIMLTCVIATIQATVIGVCADRRKDAWKLRWKLELLTIVYSGALNTAASFCLVAWASTIRGPTYPPIFNPLSQILVTMLESVIFGEEITLGIIVGMIVIIIGLYSFLWGKNMEMERDSLDQNNIASDHHDTYPAIYMHGF</sequence>
<keyword evidence="3 6" id="KW-0812">Transmembrane</keyword>
<dbReference type="EMBL" id="CM031830">
    <property type="protein sequence ID" value="KAG6707563.1"/>
    <property type="molecule type" value="Genomic_DNA"/>
</dbReference>
<dbReference type="AlphaFoldDB" id="A0A922EPI7"/>
<feature type="transmembrane region" description="Helical" evidence="6">
    <location>
        <begin position="254"/>
        <end position="271"/>
    </location>
</feature>
<gene>
    <name evidence="8" type="ORF">I3842_06G038600</name>
</gene>
<comment type="subcellular location">
    <subcellularLocation>
        <location evidence="1 6">Membrane</location>
        <topology evidence="1 6">Multi-pass membrane protein</topology>
    </subcellularLocation>
</comment>
<dbReference type="Pfam" id="PF00892">
    <property type="entry name" value="EamA"/>
    <property type="match status" value="2"/>
</dbReference>
<protein>
    <recommendedName>
        <fullName evidence="6">WAT1-related protein</fullName>
    </recommendedName>
</protein>